<proteinExistence type="predicted"/>
<gene>
    <name evidence="1" type="ORF">EEDITHA_LOCUS10230</name>
</gene>
<reference evidence="1" key="1">
    <citation type="submission" date="2022-03" db="EMBL/GenBank/DDBJ databases">
        <authorList>
            <person name="Tunstrom K."/>
        </authorList>
    </citation>
    <scope>NUCLEOTIDE SEQUENCE</scope>
</reference>
<dbReference type="Proteomes" id="UP001153954">
    <property type="component" value="Unassembled WGS sequence"/>
</dbReference>
<sequence length="170" mass="19253">MGFGSPGERDKVKKKLAGDGIGLVVEDVKNRDLLLVLKAVLSVNTDVDIVKALRNQNMDLFRDLDPGDDRNLIKYRKRTRNPHTVHVVIGTSPTLWSRITRMGSVHVNLQRPLWGLHHKAECAEWVAGDPPTRRNCKKAKLESFEHNAFSSSCPIRKRWDELARSAVSYC</sequence>
<evidence type="ECO:0000313" key="1">
    <source>
        <dbReference type="EMBL" id="CAH2094690.1"/>
    </source>
</evidence>
<comment type="caution">
    <text evidence="1">The sequence shown here is derived from an EMBL/GenBank/DDBJ whole genome shotgun (WGS) entry which is preliminary data.</text>
</comment>
<protein>
    <submittedName>
        <fullName evidence="1">Uncharacterized protein</fullName>
    </submittedName>
</protein>
<name>A0AAU9U5X0_EUPED</name>
<dbReference type="EMBL" id="CAKOGL010000014">
    <property type="protein sequence ID" value="CAH2094690.1"/>
    <property type="molecule type" value="Genomic_DNA"/>
</dbReference>
<organism evidence="1 2">
    <name type="scientific">Euphydryas editha</name>
    <name type="common">Edith's checkerspot</name>
    <dbReference type="NCBI Taxonomy" id="104508"/>
    <lineage>
        <taxon>Eukaryota</taxon>
        <taxon>Metazoa</taxon>
        <taxon>Ecdysozoa</taxon>
        <taxon>Arthropoda</taxon>
        <taxon>Hexapoda</taxon>
        <taxon>Insecta</taxon>
        <taxon>Pterygota</taxon>
        <taxon>Neoptera</taxon>
        <taxon>Endopterygota</taxon>
        <taxon>Lepidoptera</taxon>
        <taxon>Glossata</taxon>
        <taxon>Ditrysia</taxon>
        <taxon>Papilionoidea</taxon>
        <taxon>Nymphalidae</taxon>
        <taxon>Nymphalinae</taxon>
        <taxon>Euphydryas</taxon>
    </lineage>
</organism>
<evidence type="ECO:0000313" key="2">
    <source>
        <dbReference type="Proteomes" id="UP001153954"/>
    </source>
</evidence>
<keyword evidence="2" id="KW-1185">Reference proteome</keyword>
<accession>A0AAU9U5X0</accession>
<dbReference type="AlphaFoldDB" id="A0AAU9U5X0"/>